<name>A0A9D7SEB7_9BACT</name>
<evidence type="ECO:0000259" key="4">
    <source>
        <dbReference type="PROSITE" id="PS51379"/>
    </source>
</evidence>
<feature type="domain" description="4Fe-4S ferredoxin-type" evidence="4">
    <location>
        <begin position="4"/>
        <end position="33"/>
    </location>
</feature>
<dbReference type="Gene3D" id="3.30.70.20">
    <property type="match status" value="1"/>
</dbReference>
<proteinExistence type="predicted"/>
<dbReference type="InterPro" id="IPR052911">
    <property type="entry name" value="Corrinoid_activation_enz"/>
</dbReference>
<keyword evidence="2" id="KW-0408">Iron</keyword>
<keyword evidence="1" id="KW-0479">Metal-binding</keyword>
<dbReference type="InterPro" id="IPR017900">
    <property type="entry name" value="4Fe4S_Fe_S_CS"/>
</dbReference>
<reference evidence="5" key="1">
    <citation type="submission" date="2020-10" db="EMBL/GenBank/DDBJ databases">
        <title>Connecting structure to function with the recovery of over 1000 high-quality activated sludge metagenome-assembled genomes encoding full-length rRNA genes using long-read sequencing.</title>
        <authorList>
            <person name="Singleton C.M."/>
            <person name="Petriglieri F."/>
            <person name="Kristensen J.M."/>
            <person name="Kirkegaard R.H."/>
            <person name="Michaelsen T.Y."/>
            <person name="Andersen M.H."/>
            <person name="Karst S.M."/>
            <person name="Dueholm M.S."/>
            <person name="Nielsen P.H."/>
            <person name="Albertsen M."/>
        </authorList>
    </citation>
    <scope>NUCLEOTIDE SEQUENCE</scope>
    <source>
        <strain evidence="5">Skiv_18-Q3-R9-52_MAXAC.067</strain>
    </source>
</reference>
<dbReference type="AlphaFoldDB" id="A0A9D7SEB7"/>
<dbReference type="GO" id="GO:0046872">
    <property type="term" value="F:metal ion binding"/>
    <property type="evidence" value="ECO:0007669"/>
    <property type="project" value="UniProtKB-KW"/>
</dbReference>
<evidence type="ECO:0000256" key="3">
    <source>
        <dbReference type="ARBA" id="ARBA00023014"/>
    </source>
</evidence>
<gene>
    <name evidence="5" type="ORF">IPP58_02035</name>
</gene>
<evidence type="ECO:0000256" key="2">
    <source>
        <dbReference type="ARBA" id="ARBA00023004"/>
    </source>
</evidence>
<dbReference type="EMBL" id="JADKIO010000005">
    <property type="protein sequence ID" value="MBK9795276.1"/>
    <property type="molecule type" value="Genomic_DNA"/>
</dbReference>
<dbReference type="PANTHER" id="PTHR42895:SF1">
    <property type="entry name" value="IRON-SULFUR CLUSTER PROTEIN"/>
    <property type="match status" value="1"/>
</dbReference>
<dbReference type="GO" id="GO:0051536">
    <property type="term" value="F:iron-sulfur cluster binding"/>
    <property type="evidence" value="ECO:0007669"/>
    <property type="project" value="UniProtKB-KW"/>
</dbReference>
<feature type="domain" description="4Fe-4S ferredoxin-type" evidence="4">
    <location>
        <begin position="34"/>
        <end position="63"/>
    </location>
</feature>
<evidence type="ECO:0000313" key="6">
    <source>
        <dbReference type="Proteomes" id="UP000886657"/>
    </source>
</evidence>
<dbReference type="Proteomes" id="UP000886657">
    <property type="component" value="Unassembled WGS sequence"/>
</dbReference>
<accession>A0A9D7SEB7</accession>
<dbReference type="PROSITE" id="PS00198">
    <property type="entry name" value="4FE4S_FER_1"/>
    <property type="match status" value="1"/>
</dbReference>
<protein>
    <submittedName>
        <fullName evidence="5">4Fe-4S binding protein</fullName>
    </submittedName>
</protein>
<sequence>MERQIIRIDEEKCDGCGLCAQGCPEGALQMIDGKARLVSEITCDGLGACVGECPQGAIVVETREAAPYDERRTLDNLLPKGPNTLKAHLRHLHAHGQTTFLNQALAYLQELGLATPDYKEKTMNQGCPGSASQNLTRGSATPVAQAGQVSQLTHWPVQLHLISPMNPVFEKADLLLAADCVAFAMADFNQAWLPGKKLAIACPKLDQNQDVYLDKLTALIDEAKVNTVSVMIMEVPCCGGLLRMAQTAAQRATRKVPIKAIVVGVNGEIRQEAWV</sequence>
<organism evidence="5 6">
    <name type="scientific">Candidatus Geothrix skivensis</name>
    <dbReference type="NCBI Taxonomy" id="2954439"/>
    <lineage>
        <taxon>Bacteria</taxon>
        <taxon>Pseudomonadati</taxon>
        <taxon>Acidobacteriota</taxon>
        <taxon>Holophagae</taxon>
        <taxon>Holophagales</taxon>
        <taxon>Holophagaceae</taxon>
        <taxon>Geothrix</taxon>
    </lineage>
</organism>
<dbReference type="InterPro" id="IPR017896">
    <property type="entry name" value="4Fe4S_Fe-S-bd"/>
</dbReference>
<dbReference type="PROSITE" id="PS51379">
    <property type="entry name" value="4FE4S_FER_2"/>
    <property type="match status" value="2"/>
</dbReference>
<evidence type="ECO:0000256" key="1">
    <source>
        <dbReference type="ARBA" id="ARBA00022723"/>
    </source>
</evidence>
<dbReference type="PANTHER" id="PTHR42895">
    <property type="entry name" value="IRON-SULFUR CLUSTER-BINDING PROTEIN-RELATED"/>
    <property type="match status" value="1"/>
</dbReference>
<keyword evidence="3" id="KW-0411">Iron-sulfur</keyword>
<evidence type="ECO:0000313" key="5">
    <source>
        <dbReference type="EMBL" id="MBK9795276.1"/>
    </source>
</evidence>
<dbReference type="SUPFAM" id="SSF54862">
    <property type="entry name" value="4Fe-4S ferredoxins"/>
    <property type="match status" value="1"/>
</dbReference>
<dbReference type="Pfam" id="PF13237">
    <property type="entry name" value="Fer4_10"/>
    <property type="match status" value="1"/>
</dbReference>
<comment type="caution">
    <text evidence="5">The sequence shown here is derived from an EMBL/GenBank/DDBJ whole genome shotgun (WGS) entry which is preliminary data.</text>
</comment>